<organism evidence="3 4">
    <name type="scientific">Hermanssonia centrifuga</name>
    <dbReference type="NCBI Taxonomy" id="98765"/>
    <lineage>
        <taxon>Eukaryota</taxon>
        <taxon>Fungi</taxon>
        <taxon>Dikarya</taxon>
        <taxon>Basidiomycota</taxon>
        <taxon>Agaricomycotina</taxon>
        <taxon>Agaricomycetes</taxon>
        <taxon>Polyporales</taxon>
        <taxon>Meruliaceae</taxon>
        <taxon>Hermanssonia</taxon>
    </lineage>
</organism>
<dbReference type="Proteomes" id="UP000309038">
    <property type="component" value="Unassembled WGS sequence"/>
</dbReference>
<sequence>MTGWLFNFEKKETESRVPVLNEVRDVKLARHARDQLALVSYKNKLWKLNIDPERKTAQPTLRHTYISKLLAELAGACQFGGRHDEFVLGASEGGLIYIWDRDDGALLHSFVGKGQTMERDIVMSCIAWNHVADPFTFATGCSDGVVKIWAAKDKKAPNDPWSEALPFFDINLLSDTPYENDEHPLAFPGIA</sequence>
<dbReference type="AlphaFoldDB" id="A0A4S4KKI1"/>
<dbReference type="EMBL" id="SGPJ01000098">
    <property type="protein sequence ID" value="THG98941.1"/>
    <property type="molecule type" value="Genomic_DNA"/>
</dbReference>
<dbReference type="InterPro" id="IPR036322">
    <property type="entry name" value="WD40_repeat_dom_sf"/>
</dbReference>
<reference evidence="3 4" key="1">
    <citation type="submission" date="2019-02" db="EMBL/GenBank/DDBJ databases">
        <title>Genome sequencing of the rare red list fungi Phlebia centrifuga.</title>
        <authorList>
            <person name="Buettner E."/>
            <person name="Kellner H."/>
        </authorList>
    </citation>
    <scope>NUCLEOTIDE SEQUENCE [LARGE SCALE GENOMIC DNA]</scope>
    <source>
        <strain evidence="3 4">DSM 108282</strain>
    </source>
</reference>
<dbReference type="PANTHER" id="PTHR22838:SF0">
    <property type="entry name" value="WD REPEAT-CONTAINING PROTEIN 26"/>
    <property type="match status" value="1"/>
</dbReference>
<keyword evidence="2" id="KW-0677">Repeat</keyword>
<accession>A0A4S4KKI1</accession>
<gene>
    <name evidence="3" type="ORF">EW026_g3333</name>
</gene>
<evidence type="ECO:0000256" key="2">
    <source>
        <dbReference type="ARBA" id="ARBA00022737"/>
    </source>
</evidence>
<name>A0A4S4KKI1_9APHY</name>
<protein>
    <submittedName>
        <fullName evidence="3">Uncharacterized protein</fullName>
    </submittedName>
</protein>
<evidence type="ECO:0000313" key="4">
    <source>
        <dbReference type="Proteomes" id="UP000309038"/>
    </source>
</evidence>
<dbReference type="PANTHER" id="PTHR22838">
    <property type="entry name" value="WD REPEAT PROTEIN 26-RELATED"/>
    <property type="match status" value="1"/>
</dbReference>
<dbReference type="Gene3D" id="2.130.10.10">
    <property type="entry name" value="YVTN repeat-like/Quinoprotein amine dehydrogenase"/>
    <property type="match status" value="1"/>
</dbReference>
<dbReference type="InterPro" id="IPR051350">
    <property type="entry name" value="WD_repeat-ST_regulator"/>
</dbReference>
<proteinExistence type="predicted"/>
<evidence type="ECO:0000313" key="3">
    <source>
        <dbReference type="EMBL" id="THG98941.1"/>
    </source>
</evidence>
<dbReference type="InterPro" id="IPR015943">
    <property type="entry name" value="WD40/YVTN_repeat-like_dom_sf"/>
</dbReference>
<evidence type="ECO:0000256" key="1">
    <source>
        <dbReference type="ARBA" id="ARBA00022574"/>
    </source>
</evidence>
<dbReference type="SUPFAM" id="SSF50978">
    <property type="entry name" value="WD40 repeat-like"/>
    <property type="match status" value="1"/>
</dbReference>
<keyword evidence="4" id="KW-1185">Reference proteome</keyword>
<keyword evidence="1" id="KW-0853">WD repeat</keyword>
<comment type="caution">
    <text evidence="3">The sequence shown here is derived from an EMBL/GenBank/DDBJ whole genome shotgun (WGS) entry which is preliminary data.</text>
</comment>